<keyword evidence="1" id="KW-0472">Membrane</keyword>
<evidence type="ECO:0000256" key="1">
    <source>
        <dbReference type="SAM" id="Phobius"/>
    </source>
</evidence>
<feature type="transmembrane region" description="Helical" evidence="1">
    <location>
        <begin position="6"/>
        <end position="28"/>
    </location>
</feature>
<sequence>MGIFIIGAFAGLLAGILLTGFVFVRRLLQLEQGDPFRSDDPVRDRELSRLRGCVHRHIYLHIKHRTPDSDPPATRGADALRWLYLRDGVIFFEDGVATVPSGEQVNFGAVVARLIPTGEERGRIGEHGVQESAQAAVAAELAASIVDRARRAQ</sequence>
<dbReference type="RefSeq" id="WP_169488422.1">
    <property type="nucleotide sequence ID" value="NZ_JABBGJ010000031.1"/>
</dbReference>
<dbReference type="EMBL" id="JABBGJ010000031">
    <property type="protein sequence ID" value="NMM01596.1"/>
    <property type="molecule type" value="Genomic_DNA"/>
</dbReference>
<evidence type="ECO:0000313" key="3">
    <source>
        <dbReference type="Proteomes" id="UP000544134"/>
    </source>
</evidence>
<evidence type="ECO:0000313" key="2">
    <source>
        <dbReference type="EMBL" id="NMM01596.1"/>
    </source>
</evidence>
<name>A0A848IL52_9BURK</name>
<dbReference type="AlphaFoldDB" id="A0A848IL52"/>
<reference evidence="2 3" key="1">
    <citation type="submission" date="2020-04" db="EMBL/GenBank/DDBJ databases">
        <title>Paraburkholderia sp. RP-4-7 isolated from soil.</title>
        <authorList>
            <person name="Dahal R.H."/>
        </authorList>
    </citation>
    <scope>NUCLEOTIDE SEQUENCE [LARGE SCALE GENOMIC DNA]</scope>
    <source>
        <strain evidence="2 3">RP-4-7</strain>
    </source>
</reference>
<keyword evidence="3" id="KW-1185">Reference proteome</keyword>
<protein>
    <submittedName>
        <fullName evidence="2">Uncharacterized protein</fullName>
    </submittedName>
</protein>
<comment type="caution">
    <text evidence="2">The sequence shown here is derived from an EMBL/GenBank/DDBJ whole genome shotgun (WGS) entry which is preliminary data.</text>
</comment>
<keyword evidence="1" id="KW-0812">Transmembrane</keyword>
<proteinExistence type="predicted"/>
<accession>A0A848IL52</accession>
<dbReference type="Proteomes" id="UP000544134">
    <property type="component" value="Unassembled WGS sequence"/>
</dbReference>
<gene>
    <name evidence="2" type="ORF">HHL24_27115</name>
</gene>
<organism evidence="2 3">
    <name type="scientific">Paraburkholderia polaris</name>
    <dbReference type="NCBI Taxonomy" id="2728848"/>
    <lineage>
        <taxon>Bacteria</taxon>
        <taxon>Pseudomonadati</taxon>
        <taxon>Pseudomonadota</taxon>
        <taxon>Betaproteobacteria</taxon>
        <taxon>Burkholderiales</taxon>
        <taxon>Burkholderiaceae</taxon>
        <taxon>Paraburkholderia</taxon>
    </lineage>
</organism>
<keyword evidence="1" id="KW-1133">Transmembrane helix</keyword>